<dbReference type="RefSeq" id="XP_002782173.1">
    <property type="nucleotide sequence ID" value="XM_002782127.1"/>
</dbReference>
<proteinExistence type="predicted"/>
<keyword evidence="1" id="KW-0175">Coiled coil</keyword>
<dbReference type="InParanoid" id="C5KNF3"/>
<evidence type="ECO:0000256" key="1">
    <source>
        <dbReference type="SAM" id="Coils"/>
    </source>
</evidence>
<evidence type="ECO:0000256" key="2">
    <source>
        <dbReference type="SAM" id="MobiDB-lite"/>
    </source>
</evidence>
<sequence length="218" mass="24507">MSVESKVEVDMKDEGKHESGGQQLFDDARDDLGVLSNLLVDIETMRSIGEGVPEEKVCDILMQLEKIRRNHRKLRAIAMVDEEAISKAVDTQLHQSIMAKEKTAFQESLYEQVISATGHPVMNDMSKLVEGMGETFPSTKSFDEIDRNLSAELKARQELEGSLDELSKEREDSAKDLESREKLHKLVDQRLEDLQKVVNPLMKAFGSAADQHSTTTMT</sequence>
<dbReference type="AlphaFoldDB" id="C5KNF3"/>
<organism evidence="4">
    <name type="scientific">Perkinsus marinus (strain ATCC 50983 / TXsc)</name>
    <dbReference type="NCBI Taxonomy" id="423536"/>
    <lineage>
        <taxon>Eukaryota</taxon>
        <taxon>Sar</taxon>
        <taxon>Alveolata</taxon>
        <taxon>Perkinsozoa</taxon>
        <taxon>Perkinsea</taxon>
        <taxon>Perkinsida</taxon>
        <taxon>Perkinsidae</taxon>
        <taxon>Perkinsus</taxon>
    </lineage>
</organism>
<gene>
    <name evidence="3" type="ORF">Pmar_PMAR022501</name>
</gene>
<feature type="compositionally biased region" description="Basic and acidic residues" evidence="2">
    <location>
        <begin position="1"/>
        <end position="19"/>
    </location>
</feature>
<feature type="region of interest" description="Disordered" evidence="2">
    <location>
        <begin position="1"/>
        <end position="24"/>
    </location>
</feature>
<evidence type="ECO:0000313" key="4">
    <source>
        <dbReference type="Proteomes" id="UP000007800"/>
    </source>
</evidence>
<dbReference type="OrthoDB" id="10372981at2759"/>
<evidence type="ECO:0000313" key="3">
    <source>
        <dbReference type="EMBL" id="EER13968.1"/>
    </source>
</evidence>
<name>C5KNF3_PERM5</name>
<protein>
    <submittedName>
        <fullName evidence="3">Uncharacterized protein</fullName>
    </submittedName>
</protein>
<dbReference type="EMBL" id="GG674604">
    <property type="protein sequence ID" value="EER13968.1"/>
    <property type="molecule type" value="Genomic_DNA"/>
</dbReference>
<dbReference type="Proteomes" id="UP000007800">
    <property type="component" value="Unassembled WGS sequence"/>
</dbReference>
<keyword evidence="4" id="KW-1185">Reference proteome</keyword>
<reference evidence="3 4" key="1">
    <citation type="submission" date="2008-07" db="EMBL/GenBank/DDBJ databases">
        <authorList>
            <person name="El-Sayed N."/>
            <person name="Caler E."/>
            <person name="Inman J."/>
            <person name="Amedeo P."/>
            <person name="Hass B."/>
            <person name="Wortman J."/>
        </authorList>
    </citation>
    <scope>NUCLEOTIDE SEQUENCE [LARGE SCALE GENOMIC DNA]</scope>
    <source>
        <strain evidence="4">ATCC 50983 / TXsc</strain>
    </source>
</reference>
<feature type="coiled-coil region" evidence="1">
    <location>
        <begin position="149"/>
        <end position="183"/>
    </location>
</feature>
<accession>C5KNF3</accession>
<dbReference type="GeneID" id="9059684"/>